<protein>
    <submittedName>
        <fullName evidence="3">Uncharacterized protein</fullName>
    </submittedName>
</protein>
<dbReference type="PANTHER" id="PTHR35358">
    <property type="entry name" value="OS06G0711100 PROTEIN"/>
    <property type="match status" value="1"/>
</dbReference>
<evidence type="ECO:0000313" key="4">
    <source>
        <dbReference type="Proteomes" id="UP001153076"/>
    </source>
</evidence>
<gene>
    <name evidence="3" type="ORF">Cgig2_019634</name>
</gene>
<keyword evidence="4" id="KW-1185">Reference proteome</keyword>
<dbReference type="PANTHER" id="PTHR35358:SF10">
    <property type="entry name" value="PLANT PHOSPHOLIPASE-LIKE PROTEIN"/>
    <property type="match status" value="1"/>
</dbReference>
<reference evidence="3" key="1">
    <citation type="submission" date="2022-04" db="EMBL/GenBank/DDBJ databases">
        <title>Carnegiea gigantea Genome sequencing and assembly v2.</title>
        <authorList>
            <person name="Copetti D."/>
            <person name="Sanderson M.J."/>
            <person name="Burquez A."/>
            <person name="Wojciechowski M.F."/>
        </authorList>
    </citation>
    <scope>NUCLEOTIDE SEQUENCE</scope>
    <source>
        <strain evidence="3">SGP5-SGP5p</strain>
        <tissue evidence="3">Aerial part</tissue>
    </source>
</reference>
<evidence type="ECO:0000313" key="3">
    <source>
        <dbReference type="EMBL" id="KAJ8443652.1"/>
    </source>
</evidence>
<dbReference type="Proteomes" id="UP001153076">
    <property type="component" value="Unassembled WGS sequence"/>
</dbReference>
<accession>A0A9Q1QIP4</accession>
<name>A0A9Q1QIP4_9CARY</name>
<organism evidence="3 4">
    <name type="scientific">Carnegiea gigantea</name>
    <dbReference type="NCBI Taxonomy" id="171969"/>
    <lineage>
        <taxon>Eukaryota</taxon>
        <taxon>Viridiplantae</taxon>
        <taxon>Streptophyta</taxon>
        <taxon>Embryophyta</taxon>
        <taxon>Tracheophyta</taxon>
        <taxon>Spermatophyta</taxon>
        <taxon>Magnoliopsida</taxon>
        <taxon>eudicotyledons</taxon>
        <taxon>Gunneridae</taxon>
        <taxon>Pentapetalae</taxon>
        <taxon>Caryophyllales</taxon>
        <taxon>Cactineae</taxon>
        <taxon>Cactaceae</taxon>
        <taxon>Cactoideae</taxon>
        <taxon>Echinocereeae</taxon>
        <taxon>Carnegiea</taxon>
    </lineage>
</organism>
<feature type="coiled-coil region" evidence="1">
    <location>
        <begin position="307"/>
        <end position="362"/>
    </location>
</feature>
<dbReference type="InterPro" id="IPR007942">
    <property type="entry name" value="PLipase-like"/>
</dbReference>
<comment type="caution">
    <text evidence="3">The sequence shown here is derived from an EMBL/GenBank/DDBJ whole genome shotgun (WGS) entry which is preliminary data.</text>
</comment>
<sequence length="634" mass="69507">MGRTTEVARMSTGGCFLPPPQRFAIKSSKHTITNLQSCDVGDKESHVREPGSENLCVLTLAAEQMQLRGGCPAGTTVQATVEDAAGSPSHEVIGHSNLQCDEGEDTTEHVRDDENLHVAKHRQVDEIHEIPVNVFPASTHVNNEGRAATHNAFERSSRTTSSLSLSGMAGLIDDNDTSEVVSIGCDDRVFINDYRVKPQNAELVRAIFSRYGDIGAKCALGSVAARSFFMDLVCDTLQELMAIHFTKITKNKIQSLKACLADVEKENIEVGWLKTRLDEILEAREAIPLLRPSSDLRRLRTECGTKIQTLREQLTVYERDLNIKMAEVHVLQQKINAALQNLSQEEDEAKKIDLTISEFKAKLGHLCKLQTLASGLITAPNADGIASRTMKIEIIHFEQNDGSTLATEHMQGAMEQTHQLQDGCLADSHVQAAVEEANLQREEVVIGPAALLDGENATEDVRGDEDLRNSVDEELKDIHLISVGTEWNRDITAVNVIPPPPGFASTNANESTPREEGNAAFNDFNNDNEGAGQSSFQRSSQQHATIISKHGDIGANCCIGSVTARSLLVELVCETLQELMATKLENISVNKISSLKDSLIDIEREGIEITWLKTRLDEILEAKQAIPLLKQSSV</sequence>
<evidence type="ECO:0000256" key="2">
    <source>
        <dbReference type="SAM" id="MobiDB-lite"/>
    </source>
</evidence>
<dbReference type="OrthoDB" id="1506770at2759"/>
<keyword evidence="1" id="KW-0175">Coiled coil</keyword>
<dbReference type="AlphaFoldDB" id="A0A9Q1QIP4"/>
<feature type="region of interest" description="Disordered" evidence="2">
    <location>
        <begin position="498"/>
        <end position="541"/>
    </location>
</feature>
<dbReference type="Pfam" id="PF05278">
    <property type="entry name" value="PEARLI-4"/>
    <property type="match status" value="2"/>
</dbReference>
<dbReference type="EMBL" id="JAKOGI010000115">
    <property type="protein sequence ID" value="KAJ8443652.1"/>
    <property type="molecule type" value="Genomic_DNA"/>
</dbReference>
<proteinExistence type="predicted"/>
<feature type="compositionally biased region" description="Low complexity" evidence="2">
    <location>
        <begin position="518"/>
        <end position="532"/>
    </location>
</feature>
<evidence type="ECO:0000256" key="1">
    <source>
        <dbReference type="SAM" id="Coils"/>
    </source>
</evidence>